<comment type="caution">
    <text evidence="8">The sequence shown here is derived from an EMBL/GenBank/DDBJ whole genome shotgun (WGS) entry which is preliminary data.</text>
</comment>
<keyword evidence="3 6" id="KW-0812">Transmembrane</keyword>
<dbReference type="AlphaFoldDB" id="A0A931MIF0"/>
<keyword evidence="4 6" id="KW-1133">Transmembrane helix</keyword>
<dbReference type="Proteomes" id="UP000651050">
    <property type="component" value="Unassembled WGS sequence"/>
</dbReference>
<keyword evidence="9" id="KW-1185">Reference proteome</keyword>
<feature type="domain" description="GtrA/DPMS transmembrane" evidence="7">
    <location>
        <begin position="10"/>
        <end position="124"/>
    </location>
</feature>
<feature type="transmembrane region" description="Helical" evidence="6">
    <location>
        <begin position="41"/>
        <end position="59"/>
    </location>
</feature>
<evidence type="ECO:0000256" key="2">
    <source>
        <dbReference type="ARBA" id="ARBA00009399"/>
    </source>
</evidence>
<feature type="transmembrane region" description="Helical" evidence="6">
    <location>
        <begin position="98"/>
        <end position="118"/>
    </location>
</feature>
<evidence type="ECO:0000256" key="5">
    <source>
        <dbReference type="ARBA" id="ARBA00023136"/>
    </source>
</evidence>
<feature type="transmembrane region" description="Helical" evidence="6">
    <location>
        <begin position="7"/>
        <end position="29"/>
    </location>
</feature>
<evidence type="ECO:0000259" key="7">
    <source>
        <dbReference type="Pfam" id="PF04138"/>
    </source>
</evidence>
<dbReference type="InterPro" id="IPR051401">
    <property type="entry name" value="GtrA_CellWall_Glycosyl"/>
</dbReference>
<sequence>MKAMLRLASFVAVGCAAAAVHFCVVVLLVSRAGAMPLAANVGGWLVAFAVSFLGQWGLTFRSRAAPVWRSISRFFAVSLLGFLANESAYALLLHFSSMSYDVLLAAVLVGVALMTYLLSSRWAFRGNPAG</sequence>
<dbReference type="InterPro" id="IPR007267">
    <property type="entry name" value="GtrA_DPMS_TM"/>
</dbReference>
<comment type="similarity">
    <text evidence="2">Belongs to the GtrA family.</text>
</comment>
<evidence type="ECO:0000313" key="8">
    <source>
        <dbReference type="EMBL" id="MBG9390061.1"/>
    </source>
</evidence>
<evidence type="ECO:0000256" key="4">
    <source>
        <dbReference type="ARBA" id="ARBA00022989"/>
    </source>
</evidence>
<proteinExistence type="inferred from homology"/>
<dbReference type="PANTHER" id="PTHR38459">
    <property type="entry name" value="PROPHAGE BACTOPRENOL-LINKED GLUCOSE TRANSLOCASE HOMOLOG"/>
    <property type="match status" value="1"/>
</dbReference>
<protein>
    <submittedName>
        <fullName evidence="8">GtrA family protein</fullName>
    </submittedName>
</protein>
<dbReference type="GO" id="GO:0005886">
    <property type="term" value="C:plasma membrane"/>
    <property type="evidence" value="ECO:0007669"/>
    <property type="project" value="TreeGrafter"/>
</dbReference>
<gene>
    <name evidence="8" type="ORF">I5803_18680</name>
</gene>
<evidence type="ECO:0000256" key="3">
    <source>
        <dbReference type="ARBA" id="ARBA00022692"/>
    </source>
</evidence>
<reference evidence="8" key="1">
    <citation type="submission" date="2020-11" db="EMBL/GenBank/DDBJ databases">
        <title>Bacterial whole genome sequence for Caenimonas sp. DR4.4.</title>
        <authorList>
            <person name="Le V."/>
            <person name="Ko S.-R."/>
            <person name="Ahn C.-Y."/>
            <person name="Oh H.-M."/>
        </authorList>
    </citation>
    <scope>NUCLEOTIDE SEQUENCE</scope>
    <source>
        <strain evidence="8">DR4.4</strain>
    </source>
</reference>
<name>A0A931MIF0_9BURK</name>
<dbReference type="Pfam" id="PF04138">
    <property type="entry name" value="GtrA_DPMS_TM"/>
    <property type="match status" value="1"/>
</dbReference>
<comment type="subcellular location">
    <subcellularLocation>
        <location evidence="1">Membrane</location>
        <topology evidence="1">Multi-pass membrane protein</topology>
    </subcellularLocation>
</comment>
<keyword evidence="5 6" id="KW-0472">Membrane</keyword>
<organism evidence="8 9">
    <name type="scientific">Caenimonas aquaedulcis</name>
    <dbReference type="NCBI Taxonomy" id="2793270"/>
    <lineage>
        <taxon>Bacteria</taxon>
        <taxon>Pseudomonadati</taxon>
        <taxon>Pseudomonadota</taxon>
        <taxon>Betaproteobacteria</taxon>
        <taxon>Burkholderiales</taxon>
        <taxon>Comamonadaceae</taxon>
        <taxon>Caenimonas</taxon>
    </lineage>
</organism>
<evidence type="ECO:0000256" key="1">
    <source>
        <dbReference type="ARBA" id="ARBA00004141"/>
    </source>
</evidence>
<dbReference type="EMBL" id="JADWYS010000001">
    <property type="protein sequence ID" value="MBG9390061.1"/>
    <property type="molecule type" value="Genomic_DNA"/>
</dbReference>
<evidence type="ECO:0000313" key="9">
    <source>
        <dbReference type="Proteomes" id="UP000651050"/>
    </source>
</evidence>
<evidence type="ECO:0000256" key="6">
    <source>
        <dbReference type="SAM" id="Phobius"/>
    </source>
</evidence>
<feature type="transmembrane region" description="Helical" evidence="6">
    <location>
        <begin position="71"/>
        <end position="92"/>
    </location>
</feature>
<dbReference type="PANTHER" id="PTHR38459:SF1">
    <property type="entry name" value="PROPHAGE BACTOPRENOL-LINKED GLUCOSE TRANSLOCASE HOMOLOG"/>
    <property type="match status" value="1"/>
</dbReference>
<dbReference type="RefSeq" id="WP_196987821.1">
    <property type="nucleotide sequence ID" value="NZ_JADWYS010000001.1"/>
</dbReference>
<dbReference type="GO" id="GO:0000271">
    <property type="term" value="P:polysaccharide biosynthetic process"/>
    <property type="evidence" value="ECO:0007669"/>
    <property type="project" value="InterPro"/>
</dbReference>
<accession>A0A931MIF0</accession>